<feature type="region of interest" description="Disordered" evidence="10">
    <location>
        <begin position="254"/>
        <end position="283"/>
    </location>
</feature>
<dbReference type="SUPFAM" id="SSF53335">
    <property type="entry name" value="S-adenosyl-L-methionine-dependent methyltransferases"/>
    <property type="match status" value="1"/>
</dbReference>
<dbReference type="PROSITE" id="PS51625">
    <property type="entry name" value="SAM_MT_TRMB"/>
    <property type="match status" value="1"/>
</dbReference>
<feature type="region of interest" description="Disordered" evidence="10">
    <location>
        <begin position="1"/>
        <end position="44"/>
    </location>
</feature>
<dbReference type="GO" id="GO:0000049">
    <property type="term" value="F:tRNA binding"/>
    <property type="evidence" value="ECO:0007669"/>
    <property type="project" value="UniProtKB-KW"/>
</dbReference>
<dbReference type="Gene3D" id="3.40.50.150">
    <property type="entry name" value="Vaccinia Virus protein VP39"/>
    <property type="match status" value="1"/>
</dbReference>
<dbReference type="CDD" id="cd02440">
    <property type="entry name" value="AdoMet_MTases"/>
    <property type="match status" value="1"/>
</dbReference>
<keyword evidence="8" id="KW-0694">RNA-binding</keyword>
<evidence type="ECO:0000256" key="9">
    <source>
        <dbReference type="ARBA" id="ARBA00023242"/>
    </source>
</evidence>
<evidence type="ECO:0000256" key="1">
    <source>
        <dbReference type="ARBA" id="ARBA00000142"/>
    </source>
</evidence>
<evidence type="ECO:0000256" key="3">
    <source>
        <dbReference type="ARBA" id="ARBA00022555"/>
    </source>
</evidence>
<keyword evidence="4 11" id="KW-0489">Methyltransferase</keyword>
<dbReference type="AlphaFoldDB" id="A0A7L4FZ83"/>
<dbReference type="EMBL" id="VWYH01008555">
    <property type="protein sequence ID" value="NXW92166.1"/>
    <property type="molecule type" value="Genomic_DNA"/>
</dbReference>
<evidence type="ECO:0000256" key="2">
    <source>
        <dbReference type="ARBA" id="ARBA00011977"/>
    </source>
</evidence>
<dbReference type="HAMAP" id="MF_03055">
    <property type="entry name" value="tRNA_methyltr_TrmB_euk"/>
    <property type="match status" value="1"/>
</dbReference>
<dbReference type="InterPro" id="IPR003358">
    <property type="entry name" value="tRNA_(Gua-N-7)_MeTrfase_Trmb"/>
</dbReference>
<evidence type="ECO:0000256" key="6">
    <source>
        <dbReference type="ARBA" id="ARBA00022691"/>
    </source>
</evidence>
<dbReference type="GO" id="GO:0008176">
    <property type="term" value="F:tRNA (guanine(46)-N7)-methyltransferase activity"/>
    <property type="evidence" value="ECO:0007669"/>
    <property type="project" value="UniProtKB-EC"/>
</dbReference>
<proteinExistence type="inferred from homology"/>
<evidence type="ECO:0000256" key="4">
    <source>
        <dbReference type="ARBA" id="ARBA00022603"/>
    </source>
</evidence>
<dbReference type="PANTHER" id="PTHR23417">
    <property type="entry name" value="3-DEOXY-D-MANNO-OCTULOSONIC-ACID TRANSFERASE/TRNA GUANINE-N 7 - -METHYLTRANSFERASE"/>
    <property type="match status" value="1"/>
</dbReference>
<sequence>VTVGRPGRAAMEEAPPQKRFYRQRAHANPLADRTLPHPPRPQDMDWAALYPSFFPPDAPPDQPPPSVEIADLGCGYGGLLVALSPLFPRALALGLELRVKVAAFAGARLRALRAAQPGHFGNVAVLRANAMKHLPHFFRKAQLSKMFFLFPDPHFKRTKHKWRIISPTLLDEYGYVLRPGGLVYTVTDVAELHEWMVKHFGEHPLFEEVPLAELVSGAGGHWELIGSYWELLVCVPPSPQDDDPLVARLGTVTEEGRKAQRGGRPVHPAVFRRRPDPPVEGDT</sequence>
<keyword evidence="7" id="KW-0819">tRNA processing</keyword>
<dbReference type="InterPro" id="IPR029063">
    <property type="entry name" value="SAM-dependent_MTases_sf"/>
</dbReference>
<name>A0A7L4FZ83_9COLU</name>
<dbReference type="InterPro" id="IPR025763">
    <property type="entry name" value="Trm8_euk"/>
</dbReference>
<comment type="caution">
    <text evidence="11">The sequence shown here is derived from an EMBL/GenBank/DDBJ whole genome shotgun (WGS) entry which is preliminary data.</text>
</comment>
<keyword evidence="3" id="KW-0820">tRNA-binding</keyword>
<dbReference type="NCBIfam" id="TIGR00091">
    <property type="entry name" value="tRNA (guanosine(46)-N7)-methyltransferase TrmB"/>
    <property type="match status" value="1"/>
</dbReference>
<keyword evidence="9" id="KW-0539">Nucleus</keyword>
<accession>A0A7L4FZ83</accession>
<feature type="non-terminal residue" evidence="11">
    <location>
        <position position="1"/>
    </location>
</feature>
<evidence type="ECO:0000256" key="8">
    <source>
        <dbReference type="ARBA" id="ARBA00022884"/>
    </source>
</evidence>
<keyword evidence="6" id="KW-0949">S-adenosyl-L-methionine</keyword>
<dbReference type="Proteomes" id="UP000541332">
    <property type="component" value="Unassembled WGS sequence"/>
</dbReference>
<evidence type="ECO:0000313" key="12">
    <source>
        <dbReference type="Proteomes" id="UP000541332"/>
    </source>
</evidence>
<comment type="catalytic activity">
    <reaction evidence="1">
        <text>guanosine(46) in tRNA + S-adenosyl-L-methionine = N(7)-methylguanosine(46) in tRNA + S-adenosyl-L-homocysteine</text>
        <dbReference type="Rhea" id="RHEA:42708"/>
        <dbReference type="Rhea" id="RHEA-COMP:10188"/>
        <dbReference type="Rhea" id="RHEA-COMP:10189"/>
        <dbReference type="ChEBI" id="CHEBI:57856"/>
        <dbReference type="ChEBI" id="CHEBI:59789"/>
        <dbReference type="ChEBI" id="CHEBI:74269"/>
        <dbReference type="ChEBI" id="CHEBI:74480"/>
        <dbReference type="EC" id="2.1.1.33"/>
    </reaction>
</comment>
<evidence type="ECO:0000256" key="5">
    <source>
        <dbReference type="ARBA" id="ARBA00022679"/>
    </source>
</evidence>
<dbReference type="OrthoDB" id="47276at2759"/>
<evidence type="ECO:0000256" key="7">
    <source>
        <dbReference type="ARBA" id="ARBA00022694"/>
    </source>
</evidence>
<dbReference type="Pfam" id="PF02390">
    <property type="entry name" value="Methyltransf_4"/>
    <property type="match status" value="1"/>
</dbReference>
<reference evidence="11 12" key="1">
    <citation type="submission" date="2020-02" db="EMBL/GenBank/DDBJ databases">
        <title>Bird 10,000 Genomes (B10K) Project - Family phase.</title>
        <authorList>
            <person name="Zhang G."/>
        </authorList>
    </citation>
    <scope>NUCLEOTIDE SEQUENCE [LARGE SCALE GENOMIC DNA]</scope>
    <source>
        <strain evidence="11">B10K-DU-006-06</strain>
    </source>
</reference>
<keyword evidence="12" id="KW-1185">Reference proteome</keyword>
<protein>
    <recommendedName>
        <fullName evidence="2">tRNA (guanine(46)-N(7))-methyltransferase</fullName>
        <ecNumber evidence="2">2.1.1.33</ecNumber>
    </recommendedName>
</protein>
<evidence type="ECO:0000313" key="11">
    <source>
        <dbReference type="EMBL" id="NXW92166.1"/>
    </source>
</evidence>
<dbReference type="PANTHER" id="PTHR23417:SF16">
    <property type="entry name" value="TRNA (GUANINE-N(7)-)-METHYLTRANSFERASE"/>
    <property type="match status" value="1"/>
</dbReference>
<feature type="non-terminal residue" evidence="11">
    <location>
        <position position="283"/>
    </location>
</feature>
<evidence type="ECO:0000256" key="10">
    <source>
        <dbReference type="SAM" id="MobiDB-lite"/>
    </source>
</evidence>
<dbReference type="GO" id="GO:0043527">
    <property type="term" value="C:tRNA methyltransferase complex"/>
    <property type="evidence" value="ECO:0007669"/>
    <property type="project" value="TreeGrafter"/>
</dbReference>
<gene>
    <name evidence="11" type="primary">Mettl1</name>
    <name evidence="11" type="ORF">ALOBEC_R14989</name>
</gene>
<organism evidence="11 12">
    <name type="scientific">Pampusana beccarii</name>
    <name type="common">Western bronze ground-dove</name>
    <dbReference type="NCBI Taxonomy" id="2953425"/>
    <lineage>
        <taxon>Eukaryota</taxon>
        <taxon>Metazoa</taxon>
        <taxon>Chordata</taxon>
        <taxon>Craniata</taxon>
        <taxon>Vertebrata</taxon>
        <taxon>Euteleostomi</taxon>
        <taxon>Archelosauria</taxon>
        <taxon>Archosauria</taxon>
        <taxon>Dinosauria</taxon>
        <taxon>Saurischia</taxon>
        <taxon>Theropoda</taxon>
        <taxon>Coelurosauria</taxon>
        <taxon>Aves</taxon>
        <taxon>Neognathae</taxon>
        <taxon>Neoaves</taxon>
        <taxon>Columbimorphae</taxon>
        <taxon>Columbiformes</taxon>
        <taxon>Columbidae</taxon>
        <taxon>Pampusana</taxon>
    </lineage>
</organism>
<keyword evidence="5" id="KW-0808">Transferase</keyword>
<dbReference type="EC" id="2.1.1.33" evidence="2"/>